<comment type="caution">
    <text evidence="1">The sequence shown here is derived from an EMBL/GenBank/DDBJ whole genome shotgun (WGS) entry which is preliminary data.</text>
</comment>
<dbReference type="Proteomes" id="UP000254869">
    <property type="component" value="Unassembled WGS sequence"/>
</dbReference>
<reference evidence="1 2" key="1">
    <citation type="submission" date="2018-07" db="EMBL/GenBank/DDBJ databases">
        <title>Genomic Encyclopedia of Type Strains, Phase IV (KMG-IV): sequencing the most valuable type-strain genomes for metagenomic binning, comparative biology and taxonomic classification.</title>
        <authorList>
            <person name="Goeker M."/>
        </authorList>
    </citation>
    <scope>NUCLEOTIDE SEQUENCE [LARGE SCALE GENOMIC DNA]</scope>
    <source>
        <strain evidence="1 2">DSM 44290</strain>
    </source>
</reference>
<evidence type="ECO:0000313" key="2">
    <source>
        <dbReference type="Proteomes" id="UP000254869"/>
    </source>
</evidence>
<dbReference type="EMBL" id="QQBC01000011">
    <property type="protein sequence ID" value="RDI63025.1"/>
    <property type="molecule type" value="Genomic_DNA"/>
</dbReference>
<gene>
    <name evidence="1" type="ORF">DFR76_11141</name>
</gene>
<organism evidence="1 2">
    <name type="scientific">Nocardia pseudobrasiliensis</name>
    <dbReference type="NCBI Taxonomy" id="45979"/>
    <lineage>
        <taxon>Bacteria</taxon>
        <taxon>Bacillati</taxon>
        <taxon>Actinomycetota</taxon>
        <taxon>Actinomycetes</taxon>
        <taxon>Mycobacteriales</taxon>
        <taxon>Nocardiaceae</taxon>
        <taxon>Nocardia</taxon>
    </lineage>
</organism>
<name>A0A370HX36_9NOCA</name>
<sequence length="103" mass="11633">MTALVNTGGGRKVVQLFGPRPRTARHAAIHRHAAGRHARTRAASVRPLYLVRPGSTRHAAAPAVRTRRPHTELDRYDRFLLWGAGWLLRLRIALIGENPVDWY</sequence>
<proteinExistence type="predicted"/>
<dbReference type="RefSeq" id="WP_068002743.1">
    <property type="nucleotide sequence ID" value="NZ_QQBC01000011.1"/>
</dbReference>
<evidence type="ECO:0000313" key="1">
    <source>
        <dbReference type="EMBL" id="RDI63025.1"/>
    </source>
</evidence>
<keyword evidence="2" id="KW-1185">Reference proteome</keyword>
<protein>
    <submittedName>
        <fullName evidence="1">Uncharacterized protein</fullName>
    </submittedName>
</protein>
<dbReference type="AlphaFoldDB" id="A0A370HX36"/>
<accession>A0A370HX36</accession>
<dbReference type="STRING" id="1210086.GCA_001613105_05195"/>